<dbReference type="AlphaFoldDB" id="A0A6L5WKD5"/>
<dbReference type="RefSeq" id="WP_154571142.1">
    <property type="nucleotide sequence ID" value="NZ_VWSJ01000027.1"/>
</dbReference>
<accession>A0A6L5WKD5</accession>
<evidence type="ECO:0000313" key="2">
    <source>
        <dbReference type="Proteomes" id="UP000476338"/>
    </source>
</evidence>
<organism evidence="1 2">
    <name type="scientific">Campylobacter portucalensis</name>
    <dbReference type="NCBI Taxonomy" id="2608384"/>
    <lineage>
        <taxon>Bacteria</taxon>
        <taxon>Pseudomonadati</taxon>
        <taxon>Campylobacterota</taxon>
        <taxon>Epsilonproteobacteria</taxon>
        <taxon>Campylobacterales</taxon>
        <taxon>Campylobacteraceae</taxon>
        <taxon>Campylobacter</taxon>
    </lineage>
</organism>
<proteinExistence type="predicted"/>
<evidence type="ECO:0000313" key="1">
    <source>
        <dbReference type="EMBL" id="MSN96882.1"/>
    </source>
</evidence>
<sequence length="71" mass="8137">MLRYAFLSVEGINLKPKNIFTGSAIRGCFGYALRAVVCPFIDSKCQNCYMAYKCLFYKIYETPKSNTKFKA</sequence>
<protein>
    <submittedName>
        <fullName evidence="1">Uncharacterized protein</fullName>
    </submittedName>
</protein>
<name>A0A6L5WKD5_9BACT</name>
<gene>
    <name evidence="1" type="ORF">F1B92_06845</name>
</gene>
<dbReference type="Proteomes" id="UP000476338">
    <property type="component" value="Unassembled WGS sequence"/>
</dbReference>
<dbReference type="EMBL" id="VWSJ01000027">
    <property type="protein sequence ID" value="MSN96882.1"/>
    <property type="molecule type" value="Genomic_DNA"/>
</dbReference>
<reference evidence="1 2" key="2">
    <citation type="submission" date="2020-03" db="EMBL/GenBank/DDBJ databases">
        <title>Campylobacter portucalensis sp. nov., a new species of Campylobacter isolated from the reproductive tract of bulls.</title>
        <authorList>
            <person name="Silva M.F."/>
            <person name="Pereira G."/>
            <person name="Carneiro C."/>
            <person name="Hemphill A."/>
            <person name="Mateus L."/>
            <person name="Lopes-Da-Costa L."/>
            <person name="Silva E."/>
        </authorList>
    </citation>
    <scope>NUCLEOTIDE SEQUENCE [LARGE SCALE GENOMIC DNA]</scope>
    <source>
        <strain evidence="1 2">FMV-PI01</strain>
    </source>
</reference>
<reference evidence="1 2" key="1">
    <citation type="submission" date="2019-09" db="EMBL/GenBank/DDBJ databases">
        <authorList>
            <person name="Silva M."/>
            <person name="Pereira G."/>
            <person name="Lopes-Da-Costa L."/>
            <person name="Silva E."/>
        </authorList>
    </citation>
    <scope>NUCLEOTIDE SEQUENCE [LARGE SCALE GENOMIC DNA]</scope>
    <source>
        <strain evidence="1 2">FMV-PI01</strain>
    </source>
</reference>
<keyword evidence="2" id="KW-1185">Reference proteome</keyword>
<comment type="caution">
    <text evidence="1">The sequence shown here is derived from an EMBL/GenBank/DDBJ whole genome shotgun (WGS) entry which is preliminary data.</text>
</comment>